<proteinExistence type="predicted"/>
<dbReference type="Proteomes" id="UP000586095">
    <property type="component" value="Unassembled WGS sequence"/>
</dbReference>
<organism evidence="1 2">
    <name type="scientific">Leucobacter aridicollis</name>
    <dbReference type="NCBI Taxonomy" id="283878"/>
    <lineage>
        <taxon>Bacteria</taxon>
        <taxon>Bacillati</taxon>
        <taxon>Actinomycetota</taxon>
        <taxon>Actinomycetes</taxon>
        <taxon>Micrococcales</taxon>
        <taxon>Microbacteriaceae</taxon>
        <taxon>Leucobacter</taxon>
    </lineage>
</organism>
<reference evidence="1 2" key="1">
    <citation type="submission" date="2020-07" db="EMBL/GenBank/DDBJ databases">
        <title>Sequencing the genomes of 1000 actinobacteria strains.</title>
        <authorList>
            <person name="Klenk H.-P."/>
        </authorList>
    </citation>
    <scope>NUCLEOTIDE SEQUENCE [LARGE SCALE GENOMIC DNA]</scope>
    <source>
        <strain evidence="1 2">DSM 17380</strain>
    </source>
</reference>
<evidence type="ECO:0008006" key="3">
    <source>
        <dbReference type="Google" id="ProtNLM"/>
    </source>
</evidence>
<dbReference type="AlphaFoldDB" id="A0A852RB07"/>
<comment type="caution">
    <text evidence="1">The sequence shown here is derived from an EMBL/GenBank/DDBJ whole genome shotgun (WGS) entry which is preliminary data.</text>
</comment>
<name>A0A852RB07_9MICO</name>
<evidence type="ECO:0000313" key="2">
    <source>
        <dbReference type="Proteomes" id="UP000586095"/>
    </source>
</evidence>
<keyword evidence="2" id="KW-1185">Reference proteome</keyword>
<accession>A0A852RB07</accession>
<gene>
    <name evidence="1" type="ORF">BJ960_000883</name>
</gene>
<protein>
    <recommendedName>
        <fullName evidence="3">DUF4429 domain-containing protein</fullName>
    </recommendedName>
</protein>
<sequence>MAENGTITADGHTGRVLFDGSTIQIERPGLRGKIGYGGKPTSINANAVTQVWFAHPSEKANGSIAFLTPGHPQVLKGLDSHSVLFTAKQAPHFVELRDAVNALVRSRSEGAKAALAEQAAAHATEKEITSRSFEVISYAGHKVSGGLFATPTGAKSIAGASALFESGADHSRPTLTRIGAGAVIAGPAGAIVGGLFKKNTAKGYVTVEFPDGEAVIIEGPAKDETKMRQFAADVNRIAASS</sequence>
<dbReference type="EMBL" id="JACCBD010000001">
    <property type="protein sequence ID" value="NYD26080.1"/>
    <property type="molecule type" value="Genomic_DNA"/>
</dbReference>
<evidence type="ECO:0000313" key="1">
    <source>
        <dbReference type="EMBL" id="NYD26080.1"/>
    </source>
</evidence>
<dbReference type="RefSeq" id="WP_185986413.1">
    <property type="nucleotide sequence ID" value="NZ_BAAALZ010000002.1"/>
</dbReference>